<keyword evidence="15" id="KW-0239">DNA-directed DNA polymerase</keyword>
<dbReference type="Gene3D" id="3.30.420.10">
    <property type="entry name" value="Ribonuclease H-like superfamily/Ribonuclease H"/>
    <property type="match status" value="1"/>
</dbReference>
<dbReference type="Proteomes" id="UP001197328">
    <property type="component" value="Unassembled WGS sequence"/>
</dbReference>
<keyword evidence="24" id="KW-1185">Reference proteome</keyword>
<evidence type="ECO:0000256" key="6">
    <source>
        <dbReference type="ARBA" id="ARBA00022695"/>
    </source>
</evidence>
<dbReference type="EMBL" id="JAHLVD010000042">
    <property type="protein sequence ID" value="KAG7844951.1"/>
    <property type="molecule type" value="Genomic_DNA"/>
</dbReference>
<evidence type="ECO:0000256" key="16">
    <source>
        <dbReference type="ARBA" id="ARBA00023125"/>
    </source>
</evidence>
<evidence type="ECO:0000256" key="19">
    <source>
        <dbReference type="ARBA" id="ARBA00025615"/>
    </source>
</evidence>
<comment type="subcellular location">
    <subcellularLocation>
        <location evidence="2">Cytoplasm</location>
    </subcellularLocation>
</comment>
<gene>
    <name evidence="23" type="ORF">KL940_005415</name>
</gene>
<keyword evidence="16" id="KW-0238">DNA-binding</keyword>
<evidence type="ECO:0000256" key="12">
    <source>
        <dbReference type="ARBA" id="ARBA00022884"/>
    </source>
</evidence>
<keyword evidence="17" id="KW-0233">DNA recombination</keyword>
<comment type="function">
    <text evidence="19">Integrase (IN) targets the VLP to the nucleus, where a subparticle preintegration complex (PIC) containing at least integrase and the newly synthesized dsDNA copy of the retrotransposon must transit the nuclear membrane. Once in the nucleus, integrase performs the integration of the dsDNA into the host genome.</text>
</comment>
<evidence type="ECO:0000256" key="15">
    <source>
        <dbReference type="ARBA" id="ARBA00022932"/>
    </source>
</evidence>
<comment type="catalytic activity">
    <reaction evidence="1">
        <text>Endonucleolytic cleavage to 5'-phosphomonoester.</text>
        <dbReference type="EC" id="3.1.26.4"/>
    </reaction>
</comment>
<dbReference type="PANTHER" id="PTHR42648:SF11">
    <property type="entry name" value="TRANSPOSON TY4-P GAG-POL POLYPROTEIN"/>
    <property type="match status" value="1"/>
</dbReference>
<evidence type="ECO:0000256" key="10">
    <source>
        <dbReference type="ARBA" id="ARBA00022801"/>
    </source>
</evidence>
<evidence type="ECO:0000256" key="8">
    <source>
        <dbReference type="ARBA" id="ARBA00022723"/>
    </source>
</evidence>
<keyword evidence="8" id="KW-0479">Metal-binding</keyword>
<evidence type="ECO:0000256" key="2">
    <source>
        <dbReference type="ARBA" id="ARBA00004496"/>
    </source>
</evidence>
<keyword evidence="11" id="KW-0460">Magnesium</keyword>
<evidence type="ECO:0000256" key="20">
    <source>
        <dbReference type="ARBA" id="ARBA00048173"/>
    </source>
</evidence>
<evidence type="ECO:0000256" key="9">
    <source>
        <dbReference type="ARBA" id="ARBA00022759"/>
    </source>
</evidence>
<sequence>MSASSSYSKAYKASVSDLHIVMGHPSKSISARLQIPNPPHLCQDCLAGRFVKSKPKISSTSVSRPLELLHADICGPFPHTGINGEKYFLVIVDRFTHITATYCLKAKSEATDLIQQFINKAETQLSSHNYKVITLRTDNGGEFVNKSLETFLASKGITQELTVAHSSHQNGDVLHPIGPLLFKWPHILSIENPAGLSNLKYHTRVGSINLLIILGIIHLDVKHIHLLILMSVHQSFLLLSRH</sequence>
<keyword evidence="13" id="KW-0229">DNA integration</keyword>
<comment type="function">
    <text evidence="18">Reverse transcriptase/ribonuclease H (RT) is a multifunctional enzyme that catalyzes the conversion of the retro-elements RNA genome into dsDNA within the VLP. The enzyme displays a DNA polymerase activity that can copy either DNA or RNA templates, and a ribonuclease H (RNase H) activity that cleaves the RNA strand of RNA-DNA heteroduplexes during plus-strand synthesis and hydrolyzes RNA primers. The conversion leads to a linear dsDNA copy of the retrotransposon that includes long terminal repeats (LTRs) at both ends.</text>
</comment>
<comment type="catalytic activity">
    <reaction evidence="20">
        <text>DNA(n) + a 2'-deoxyribonucleoside 5'-triphosphate = DNA(n+1) + diphosphate</text>
        <dbReference type="Rhea" id="RHEA:22508"/>
        <dbReference type="Rhea" id="RHEA-COMP:17339"/>
        <dbReference type="Rhea" id="RHEA-COMP:17340"/>
        <dbReference type="ChEBI" id="CHEBI:33019"/>
        <dbReference type="ChEBI" id="CHEBI:61560"/>
        <dbReference type="ChEBI" id="CHEBI:173112"/>
        <dbReference type="EC" id="2.7.7.49"/>
    </reaction>
</comment>
<keyword evidence="14" id="KW-0695">RNA-directed DNA polymerase</keyword>
<keyword evidence="3" id="KW-0963">Cytoplasm</keyword>
<dbReference type="InterPro" id="IPR039537">
    <property type="entry name" value="Retrotran_Ty1/copia-like"/>
</dbReference>
<evidence type="ECO:0000256" key="5">
    <source>
        <dbReference type="ARBA" id="ARBA00022679"/>
    </source>
</evidence>
<protein>
    <recommendedName>
        <fullName evidence="22">Integrase catalytic domain-containing protein</fullName>
    </recommendedName>
</protein>
<dbReference type="SUPFAM" id="SSF53098">
    <property type="entry name" value="Ribonuclease H-like"/>
    <property type="match status" value="1"/>
</dbReference>
<evidence type="ECO:0000256" key="7">
    <source>
        <dbReference type="ARBA" id="ARBA00022722"/>
    </source>
</evidence>
<evidence type="ECO:0000313" key="23">
    <source>
        <dbReference type="EMBL" id="KAG7844951.1"/>
    </source>
</evidence>
<evidence type="ECO:0000259" key="22">
    <source>
        <dbReference type="PROSITE" id="PS50994"/>
    </source>
</evidence>
<keyword evidence="7" id="KW-0540">Nuclease</keyword>
<keyword evidence="5" id="KW-0808">Transferase</keyword>
<evidence type="ECO:0000256" key="1">
    <source>
        <dbReference type="ARBA" id="ARBA00000077"/>
    </source>
</evidence>
<evidence type="ECO:0000256" key="11">
    <source>
        <dbReference type="ARBA" id="ARBA00022842"/>
    </source>
</evidence>
<dbReference type="InterPro" id="IPR036397">
    <property type="entry name" value="RNaseH_sf"/>
</dbReference>
<evidence type="ECO:0000256" key="18">
    <source>
        <dbReference type="ARBA" id="ARBA00025590"/>
    </source>
</evidence>
<comment type="catalytic activity">
    <reaction evidence="21">
        <text>DNA(n) + a 2'-deoxyribonucleoside 5'-triphosphate = DNA(n+1) + diphosphate</text>
        <dbReference type="Rhea" id="RHEA:22508"/>
        <dbReference type="Rhea" id="RHEA-COMP:17339"/>
        <dbReference type="Rhea" id="RHEA-COMP:17340"/>
        <dbReference type="ChEBI" id="CHEBI:33019"/>
        <dbReference type="ChEBI" id="CHEBI:61560"/>
        <dbReference type="ChEBI" id="CHEBI:173112"/>
        <dbReference type="EC" id="2.7.7.7"/>
    </reaction>
</comment>
<evidence type="ECO:0000256" key="17">
    <source>
        <dbReference type="ARBA" id="ARBA00023172"/>
    </source>
</evidence>
<feature type="domain" description="Integrase catalytic" evidence="22">
    <location>
        <begin position="61"/>
        <end position="173"/>
    </location>
</feature>
<accession>A0ABQ7RP67</accession>
<dbReference type="InterPro" id="IPR001584">
    <property type="entry name" value="Integrase_cat-core"/>
</dbReference>
<name>A0ABQ7RP67_PICAN</name>
<evidence type="ECO:0000256" key="14">
    <source>
        <dbReference type="ARBA" id="ARBA00022918"/>
    </source>
</evidence>
<keyword evidence="10" id="KW-0378">Hydrolase</keyword>
<evidence type="ECO:0000256" key="13">
    <source>
        <dbReference type="ARBA" id="ARBA00022908"/>
    </source>
</evidence>
<reference evidence="23 24" key="1">
    <citation type="journal article" date="2021" name="G3 (Bethesda)">
        <title>Genomic diversity, chromosomal rearrangements, and interspecies hybridization in the ogataea polymorpha species complex.</title>
        <authorList>
            <person name="Hanson S.J."/>
            <person name="Cinneide E.O."/>
            <person name="Salzberg L.I."/>
            <person name="Wolfe K.H."/>
            <person name="McGowan J."/>
            <person name="Fitzpatrick D.A."/>
            <person name="Matlin K."/>
        </authorList>
    </citation>
    <scope>NUCLEOTIDE SEQUENCE [LARGE SCALE GENOMIC DNA]</scope>
    <source>
        <strain evidence="23">51-138</strain>
    </source>
</reference>
<evidence type="ECO:0000256" key="3">
    <source>
        <dbReference type="ARBA" id="ARBA00022490"/>
    </source>
</evidence>
<keyword evidence="12" id="KW-0694">RNA-binding</keyword>
<dbReference type="PANTHER" id="PTHR42648">
    <property type="entry name" value="TRANSPOSASE, PUTATIVE-RELATED"/>
    <property type="match status" value="1"/>
</dbReference>
<comment type="caution">
    <text evidence="23">The sequence shown here is derived from an EMBL/GenBank/DDBJ whole genome shotgun (WGS) entry which is preliminary data.</text>
</comment>
<dbReference type="InterPro" id="IPR012337">
    <property type="entry name" value="RNaseH-like_sf"/>
</dbReference>
<proteinExistence type="predicted"/>
<keyword evidence="9" id="KW-0255">Endonuclease</keyword>
<organism evidence="23 24">
    <name type="scientific">Pichia angusta</name>
    <name type="common">Yeast</name>
    <name type="synonym">Hansenula polymorpha</name>
    <dbReference type="NCBI Taxonomy" id="870730"/>
    <lineage>
        <taxon>Eukaryota</taxon>
        <taxon>Fungi</taxon>
        <taxon>Dikarya</taxon>
        <taxon>Ascomycota</taxon>
        <taxon>Saccharomycotina</taxon>
        <taxon>Pichiomycetes</taxon>
        <taxon>Pichiales</taxon>
        <taxon>Pichiaceae</taxon>
        <taxon>Ogataea</taxon>
    </lineage>
</organism>
<evidence type="ECO:0000256" key="21">
    <source>
        <dbReference type="ARBA" id="ARBA00049244"/>
    </source>
</evidence>
<dbReference type="Pfam" id="PF00665">
    <property type="entry name" value="rve"/>
    <property type="match status" value="1"/>
</dbReference>
<evidence type="ECO:0000256" key="4">
    <source>
        <dbReference type="ARBA" id="ARBA00022578"/>
    </source>
</evidence>
<dbReference type="PROSITE" id="PS50994">
    <property type="entry name" value="INTEGRASE"/>
    <property type="match status" value="1"/>
</dbReference>
<keyword evidence="6" id="KW-0548">Nucleotidyltransferase</keyword>
<keyword evidence="4" id="KW-0815">Transposition</keyword>
<evidence type="ECO:0000313" key="24">
    <source>
        <dbReference type="Proteomes" id="UP001197328"/>
    </source>
</evidence>